<reference evidence="1 2" key="2">
    <citation type="submission" date="2018-06" db="EMBL/GenBank/DDBJ databases">
        <title>Metagenomic assembly of (sub)arctic Cyanobacteria and their associated microbiome from non-axenic cultures.</title>
        <authorList>
            <person name="Baurain D."/>
        </authorList>
    </citation>
    <scope>NUCLEOTIDE SEQUENCE [LARGE SCALE GENOMIC DNA]</scope>
    <source>
        <strain evidence="1">ULC041bin1</strain>
    </source>
</reference>
<dbReference type="EMBL" id="QBMN01000073">
    <property type="protein sequence ID" value="PZO40413.1"/>
    <property type="molecule type" value="Genomic_DNA"/>
</dbReference>
<comment type="caution">
    <text evidence="1">The sequence shown here is derived from an EMBL/GenBank/DDBJ whole genome shotgun (WGS) entry which is preliminary data.</text>
</comment>
<evidence type="ECO:0000313" key="1">
    <source>
        <dbReference type="EMBL" id="PZO40413.1"/>
    </source>
</evidence>
<evidence type="ECO:0000313" key="2">
    <source>
        <dbReference type="Proteomes" id="UP000249081"/>
    </source>
</evidence>
<proteinExistence type="predicted"/>
<protein>
    <submittedName>
        <fullName evidence="1">DUF4926 domain-containing protein</fullName>
    </submittedName>
</protein>
<accession>A0A2W4W5M6</accession>
<dbReference type="Proteomes" id="UP000249081">
    <property type="component" value="Unassembled WGS sequence"/>
</dbReference>
<reference evidence="2" key="1">
    <citation type="submission" date="2018-04" db="EMBL/GenBank/DDBJ databases">
        <authorList>
            <person name="Cornet L."/>
        </authorList>
    </citation>
    <scope>NUCLEOTIDE SEQUENCE [LARGE SCALE GENOMIC DNA]</scope>
</reference>
<gene>
    <name evidence="1" type="ORF">DCF17_11745</name>
</gene>
<sequence length="85" mass="9329">MKETKIPLYSRVSLNRDFPEHNLRQGDIATFIDTIPDPEDGEDGYILEVFNALGESINVVTVAKSAVAPLRSDEILAARSLVDAV</sequence>
<dbReference type="InterPro" id="IPR032568">
    <property type="entry name" value="DUF4926"/>
</dbReference>
<name>A0A2W4W5M6_9CYAN</name>
<dbReference type="AlphaFoldDB" id="A0A2W4W5M6"/>
<organism evidence="1 2">
    <name type="scientific">Shackletoniella antarctica</name>
    <dbReference type="NCBI Taxonomy" id="268115"/>
    <lineage>
        <taxon>Bacteria</taxon>
        <taxon>Bacillati</taxon>
        <taxon>Cyanobacteriota</taxon>
        <taxon>Cyanophyceae</taxon>
        <taxon>Oculatellales</taxon>
        <taxon>Oculatellaceae</taxon>
        <taxon>Shackletoniella</taxon>
    </lineage>
</organism>
<dbReference type="Pfam" id="PF16277">
    <property type="entry name" value="DUF4926"/>
    <property type="match status" value="1"/>
</dbReference>